<feature type="transmembrane region" description="Helical" evidence="5">
    <location>
        <begin position="85"/>
        <end position="105"/>
    </location>
</feature>
<dbReference type="RefSeq" id="WP_367952055.1">
    <property type="nucleotide sequence ID" value="NZ_JBDPGJ010000001.1"/>
</dbReference>
<sequence>MSFELHALLGAVVLGLVHLSAASFSFKAQVGNKYTVGPRDEGLQPTGISARLYRANANFLETFPYFAVCVLVVQTTGSEGTLSQIGSALYLAGRIMFLPLYAAGLPWVRTLSWNAATLGLVLVGVQYVVSESS</sequence>
<dbReference type="Gene3D" id="1.20.120.550">
    <property type="entry name" value="Membrane associated eicosanoid/glutathione metabolism-like domain"/>
    <property type="match status" value="1"/>
</dbReference>
<proteinExistence type="predicted"/>
<gene>
    <name evidence="6" type="ORF">ABGN05_00590</name>
</gene>
<comment type="subcellular location">
    <subcellularLocation>
        <location evidence="1">Membrane</location>
    </subcellularLocation>
</comment>
<keyword evidence="4 5" id="KW-0472">Membrane</keyword>
<dbReference type="SUPFAM" id="SSF161084">
    <property type="entry name" value="MAPEG domain-like"/>
    <property type="match status" value="1"/>
</dbReference>
<keyword evidence="3 5" id="KW-1133">Transmembrane helix</keyword>
<dbReference type="PANTHER" id="PTHR35371:SF1">
    <property type="entry name" value="BLR7753 PROTEIN"/>
    <property type="match status" value="1"/>
</dbReference>
<keyword evidence="2 5" id="KW-0812">Transmembrane</keyword>
<dbReference type="Pfam" id="PF01124">
    <property type="entry name" value="MAPEG"/>
    <property type="match status" value="1"/>
</dbReference>
<evidence type="ECO:0000313" key="6">
    <source>
        <dbReference type="EMBL" id="MEX0404152.1"/>
    </source>
</evidence>
<keyword evidence="7" id="KW-1185">Reference proteome</keyword>
<evidence type="ECO:0000256" key="3">
    <source>
        <dbReference type="ARBA" id="ARBA00022989"/>
    </source>
</evidence>
<protein>
    <submittedName>
        <fullName evidence="6">MAPEG family protein</fullName>
    </submittedName>
</protein>
<feature type="transmembrane region" description="Helical" evidence="5">
    <location>
        <begin position="52"/>
        <end position="73"/>
    </location>
</feature>
<dbReference type="PANTHER" id="PTHR35371">
    <property type="entry name" value="INNER MEMBRANE PROTEIN"/>
    <property type="match status" value="1"/>
</dbReference>
<comment type="caution">
    <text evidence="6">The sequence shown here is derived from an EMBL/GenBank/DDBJ whole genome shotgun (WGS) entry which is preliminary data.</text>
</comment>
<evidence type="ECO:0000256" key="4">
    <source>
        <dbReference type="ARBA" id="ARBA00023136"/>
    </source>
</evidence>
<dbReference type="InterPro" id="IPR001129">
    <property type="entry name" value="Membr-assoc_MAPEG"/>
</dbReference>
<dbReference type="EMBL" id="JBDPGJ010000001">
    <property type="protein sequence ID" value="MEX0404152.1"/>
    <property type="molecule type" value="Genomic_DNA"/>
</dbReference>
<accession>A0ABV3SBN7</accession>
<reference evidence="6 7" key="1">
    <citation type="submission" date="2024-05" db="EMBL/GenBank/DDBJ databases">
        <authorList>
            <person name="Jiang F."/>
        </authorList>
    </citation>
    <scope>NUCLEOTIDE SEQUENCE [LARGE SCALE GENOMIC DNA]</scope>
    <source>
        <strain evidence="6 7">LZ166</strain>
    </source>
</reference>
<evidence type="ECO:0000313" key="7">
    <source>
        <dbReference type="Proteomes" id="UP001556692"/>
    </source>
</evidence>
<evidence type="ECO:0000256" key="1">
    <source>
        <dbReference type="ARBA" id="ARBA00004370"/>
    </source>
</evidence>
<evidence type="ECO:0000256" key="5">
    <source>
        <dbReference type="SAM" id="Phobius"/>
    </source>
</evidence>
<dbReference type="InterPro" id="IPR023352">
    <property type="entry name" value="MAPEG-like_dom_sf"/>
</dbReference>
<dbReference type="Proteomes" id="UP001556692">
    <property type="component" value="Unassembled WGS sequence"/>
</dbReference>
<evidence type="ECO:0000256" key="2">
    <source>
        <dbReference type="ARBA" id="ARBA00022692"/>
    </source>
</evidence>
<feature type="transmembrane region" description="Helical" evidence="5">
    <location>
        <begin position="111"/>
        <end position="129"/>
    </location>
</feature>
<name>A0ABV3SBN7_9HYPH</name>
<organism evidence="6 7">
    <name type="scientific">Aquibium pacificus</name>
    <dbReference type="NCBI Taxonomy" id="3153579"/>
    <lineage>
        <taxon>Bacteria</taxon>
        <taxon>Pseudomonadati</taxon>
        <taxon>Pseudomonadota</taxon>
        <taxon>Alphaproteobacteria</taxon>
        <taxon>Hyphomicrobiales</taxon>
        <taxon>Phyllobacteriaceae</taxon>
        <taxon>Aquibium</taxon>
    </lineage>
</organism>